<dbReference type="Gene3D" id="3.30.365.10">
    <property type="entry name" value="Aldehyde oxidase/xanthine dehydrogenase, molybdopterin binding domain"/>
    <property type="match status" value="4"/>
</dbReference>
<dbReference type="Pfam" id="PF20256">
    <property type="entry name" value="MoCoBD_2"/>
    <property type="match status" value="1"/>
</dbReference>
<dbReference type="AlphaFoldDB" id="A0A1C7I932"/>
<keyword evidence="1" id="KW-0500">Molybdenum</keyword>
<dbReference type="RefSeq" id="WP_065542344.1">
    <property type="nucleotide sequence ID" value="NZ_CP015405.2"/>
</dbReference>
<evidence type="ECO:0000313" key="5">
    <source>
        <dbReference type="Proteomes" id="UP000092574"/>
    </source>
</evidence>
<accession>A0A1C7I932</accession>
<organism evidence="4 5">
    <name type="scientific">Blautia pseudococcoides</name>
    <dbReference type="NCBI Taxonomy" id="1796616"/>
    <lineage>
        <taxon>Bacteria</taxon>
        <taxon>Bacillati</taxon>
        <taxon>Bacillota</taxon>
        <taxon>Clostridia</taxon>
        <taxon>Lachnospirales</taxon>
        <taxon>Lachnospiraceae</taxon>
        <taxon>Blautia</taxon>
    </lineage>
</organism>
<dbReference type="Pfam" id="PF01315">
    <property type="entry name" value="Ald_Xan_dh_C"/>
    <property type="match status" value="1"/>
</dbReference>
<evidence type="ECO:0000313" key="4">
    <source>
        <dbReference type="EMBL" id="ANU76170.1"/>
    </source>
</evidence>
<keyword evidence="2" id="KW-0560">Oxidoreductase</keyword>
<dbReference type="InterPro" id="IPR016208">
    <property type="entry name" value="Ald_Oxase/xanthine_DH-like"/>
</dbReference>
<dbReference type="InterPro" id="IPR000674">
    <property type="entry name" value="Ald_Oxase/Xan_DH_a/b"/>
</dbReference>
<keyword evidence="5" id="KW-1185">Reference proteome</keyword>
<evidence type="ECO:0000256" key="2">
    <source>
        <dbReference type="ARBA" id="ARBA00023002"/>
    </source>
</evidence>
<dbReference type="SMART" id="SM01008">
    <property type="entry name" value="Ald_Xan_dh_C"/>
    <property type="match status" value="1"/>
</dbReference>
<feature type="domain" description="Aldehyde oxidase/xanthine dehydrogenase a/b hammerhead" evidence="3">
    <location>
        <begin position="26"/>
        <end position="137"/>
    </location>
</feature>
<evidence type="ECO:0000259" key="3">
    <source>
        <dbReference type="SMART" id="SM01008"/>
    </source>
</evidence>
<dbReference type="InterPro" id="IPR037165">
    <property type="entry name" value="AldOxase/xan_DH_Mopterin-bd_sf"/>
</dbReference>
<name>A0A1C7I932_9FIRM</name>
<evidence type="ECO:0000256" key="1">
    <source>
        <dbReference type="ARBA" id="ARBA00022505"/>
    </source>
</evidence>
<dbReference type="KEGG" id="byl:A4V09_10545"/>
<dbReference type="PANTHER" id="PTHR11908">
    <property type="entry name" value="XANTHINE DEHYDROGENASE"/>
    <property type="match status" value="1"/>
</dbReference>
<dbReference type="PANTHER" id="PTHR11908:SF132">
    <property type="entry name" value="ALDEHYDE OXIDASE 1-RELATED"/>
    <property type="match status" value="1"/>
</dbReference>
<dbReference type="EMBL" id="CP015405">
    <property type="protein sequence ID" value="ANU76170.1"/>
    <property type="molecule type" value="Genomic_DNA"/>
</dbReference>
<dbReference type="GO" id="GO:0016491">
    <property type="term" value="F:oxidoreductase activity"/>
    <property type="evidence" value="ECO:0007669"/>
    <property type="project" value="UniProtKB-KW"/>
</dbReference>
<dbReference type="Pfam" id="PF02738">
    <property type="entry name" value="MoCoBD_1"/>
    <property type="match status" value="1"/>
</dbReference>
<protein>
    <submittedName>
        <fullName evidence="4">Carbon monoxide dehydrogenase</fullName>
    </submittedName>
</protein>
<dbReference type="SUPFAM" id="SSF54665">
    <property type="entry name" value="CO dehydrogenase molybdoprotein N-domain-like"/>
    <property type="match status" value="1"/>
</dbReference>
<dbReference type="InterPro" id="IPR008274">
    <property type="entry name" value="AldOxase/xan_DH_MoCoBD1"/>
</dbReference>
<proteinExistence type="predicted"/>
<dbReference type="SUPFAM" id="SSF56003">
    <property type="entry name" value="Molybdenum cofactor-binding domain"/>
    <property type="match status" value="1"/>
</dbReference>
<dbReference type="InterPro" id="IPR046867">
    <property type="entry name" value="AldOxase/xan_DH_MoCoBD2"/>
</dbReference>
<dbReference type="OrthoDB" id="9759099at2"/>
<dbReference type="STRING" id="1796616.A4V09_10545"/>
<dbReference type="GO" id="GO:0005506">
    <property type="term" value="F:iron ion binding"/>
    <property type="evidence" value="ECO:0007669"/>
    <property type="project" value="InterPro"/>
</dbReference>
<reference evidence="4" key="1">
    <citation type="submission" date="2017-04" db="EMBL/GenBank/DDBJ databases">
        <title>Complete Genome Sequences of Twelve Strains of a Stable Defined Moderately Diverse Mouse Microbiota 2 (sDMDMm2).</title>
        <authorList>
            <person name="Uchimura Y."/>
            <person name="Wyss M."/>
            <person name="Brugiroux S."/>
            <person name="Limenitakis J.P."/>
            <person name="Stecher B."/>
            <person name="McCoy K.D."/>
            <person name="Macpherson A.J."/>
        </authorList>
    </citation>
    <scope>NUCLEOTIDE SEQUENCE</scope>
    <source>
        <strain evidence="4">YL58</strain>
    </source>
</reference>
<dbReference type="Proteomes" id="UP000092574">
    <property type="component" value="Chromosome"/>
</dbReference>
<dbReference type="Gene3D" id="3.90.1170.50">
    <property type="entry name" value="Aldehyde oxidase/xanthine dehydrogenase, a/b hammerhead"/>
    <property type="match status" value="1"/>
</dbReference>
<gene>
    <name evidence="4" type="ORF">A4V09_10545</name>
</gene>
<dbReference type="InterPro" id="IPR036856">
    <property type="entry name" value="Ald_Oxase/Xan_DH_a/b_sf"/>
</dbReference>
<sequence>MREEKKRDLKYVGKSYIREDVYDKARGKTQYTCDRQIAGMLYARLVLSEKANADITVHTEKAKQVPGIRAVFTHANVPKITYNPHNWSACLDAPMDQYILSGKARYVGDHLALVVGESKEAVDEAVSLVEIDYDEAAPIIGLAAARETDGMLAFEKEVSCGDYGALTGDGKESEELVVIRTEGSTQKIHHSAIEPHIALSEIDESGNLVLWTPCQTVYQVRYHISHLLGIPYSRVRVIKAVMGGSFGGKGQTVVEPACAFATWILRRPVMLYMDRQDAVMGTRSRNASETCVKTAVTRDGIIRGRRIDTDIDGGAYYTNASAIAMAYCKKLFRMYRIENQTCHVRTYYTNTISGGACRGYGSPQAHAVTEVNLDQTANAIGMDPCEFRLKNFAHPMDDDPTGGTNLGNVRIEECIRKGREAFSWKEKREHIHEKDTKRYAYGVGMACGAHGNGYKGAYPEFTNVIMSLHPDGAVEVQIGIHDQGCGTVMTMQQIAAEALHMDVYRIKVHEADTFVTPYDAAGTQASRVTYVCGRAVQKAGEQLLDKLKNACVQMYHWKKDNIKAHDGILYCEEEEKSYKQIALDYERQCCRYMHTELEYVPPSNPGSYCCAFAEVKVDKYTGQTEVLDLLCVHDVGQVMNRTLSEGQVEGGAQMSLGQALFEEISYDAKGRVKTKNFSKYHIINAPDMPKVRSIFVEDGEPDGPYGGKSLGEIAAVAPAPAVANAINYALGSCFASYPITPEKVVAYLEEKRKEGN</sequence>